<evidence type="ECO:0000259" key="1">
    <source>
        <dbReference type="Pfam" id="PF06283"/>
    </source>
</evidence>
<dbReference type="EMBL" id="QOUI01000003">
    <property type="protein sequence ID" value="RCK70297.1"/>
    <property type="molecule type" value="Genomic_DNA"/>
</dbReference>
<dbReference type="AlphaFoldDB" id="A0A367YX32"/>
<reference evidence="2 3" key="1">
    <citation type="submission" date="2018-07" db="EMBL/GenBank/DDBJ databases">
        <title>Desertimonas flava gen. nov. sp. nov.</title>
        <authorList>
            <person name="Liu S."/>
        </authorList>
    </citation>
    <scope>NUCLEOTIDE SEQUENCE [LARGE SCALE GENOMIC DNA]</scope>
    <source>
        <strain evidence="2 3">16Sb5-5</strain>
    </source>
</reference>
<dbReference type="InterPro" id="IPR029010">
    <property type="entry name" value="ThuA-like"/>
</dbReference>
<evidence type="ECO:0000313" key="2">
    <source>
        <dbReference type="EMBL" id="RCK70297.1"/>
    </source>
</evidence>
<keyword evidence="3" id="KW-1185">Reference proteome</keyword>
<dbReference type="SUPFAM" id="SSF52317">
    <property type="entry name" value="Class I glutamine amidotransferase-like"/>
    <property type="match status" value="1"/>
</dbReference>
<dbReference type="Gene3D" id="3.40.50.880">
    <property type="match status" value="1"/>
</dbReference>
<dbReference type="Pfam" id="PF06283">
    <property type="entry name" value="ThuA"/>
    <property type="match status" value="1"/>
</dbReference>
<gene>
    <name evidence="2" type="ORF">DT076_06480</name>
</gene>
<organism evidence="2 3">
    <name type="scientific">Desertihabitans brevis</name>
    <dbReference type="NCBI Taxonomy" id="2268447"/>
    <lineage>
        <taxon>Bacteria</taxon>
        <taxon>Bacillati</taxon>
        <taxon>Actinomycetota</taxon>
        <taxon>Actinomycetes</taxon>
        <taxon>Propionibacteriales</taxon>
        <taxon>Propionibacteriaceae</taxon>
        <taxon>Desertihabitans</taxon>
    </lineage>
</organism>
<dbReference type="PANTHER" id="PTHR40469">
    <property type="entry name" value="SECRETED GLYCOSYL HYDROLASE"/>
    <property type="match status" value="1"/>
</dbReference>
<comment type="caution">
    <text evidence="2">The sequence shown here is derived from an EMBL/GenBank/DDBJ whole genome shotgun (WGS) entry which is preliminary data.</text>
</comment>
<sequence>MTMSTALVVSGSGRWADPWHPFEQTSERLRQVLTGCGLEVTVRDDVEDALTGLPAVDLLVLNIGNTEGPDPDLPDLPERPGPEVVAAIETSLQQHLERGGALLGVHSATTALPTSPTYASLLGGRWVRGRTMHPPIGPARVEPVDVDHPVAAGLGPTELVDERYSWLETGPDVTVLCEHEHDEEQHPVVWARTAGPARVLYSGLGHDTRSYDSPAHRELLVRGVDWLLGRG</sequence>
<evidence type="ECO:0000313" key="3">
    <source>
        <dbReference type="Proteomes" id="UP000252770"/>
    </source>
</evidence>
<dbReference type="InterPro" id="IPR029062">
    <property type="entry name" value="Class_I_gatase-like"/>
</dbReference>
<feature type="domain" description="ThuA-like" evidence="1">
    <location>
        <begin position="7"/>
        <end position="226"/>
    </location>
</feature>
<name>A0A367YX32_9ACTN</name>
<protein>
    <submittedName>
        <fullName evidence="2">ThuA domain-containing protein</fullName>
    </submittedName>
</protein>
<proteinExistence type="predicted"/>
<accession>A0A367YX32</accession>
<dbReference type="Proteomes" id="UP000252770">
    <property type="component" value="Unassembled WGS sequence"/>
</dbReference>
<dbReference type="PANTHER" id="PTHR40469:SF2">
    <property type="entry name" value="GALACTOSE-BINDING DOMAIN-LIKE SUPERFAMILY PROTEIN"/>
    <property type="match status" value="1"/>
</dbReference>